<keyword evidence="13" id="KW-1185">Reference proteome</keyword>
<dbReference type="SUPFAM" id="SSF51011">
    <property type="entry name" value="Glycosyl hydrolase domain"/>
    <property type="match status" value="1"/>
</dbReference>
<dbReference type="GO" id="GO:0004557">
    <property type="term" value="F:alpha-galactosidase activity"/>
    <property type="evidence" value="ECO:0007669"/>
    <property type="project" value="UniProtKB-EC"/>
</dbReference>
<dbReference type="RefSeq" id="WP_184783308.1">
    <property type="nucleotide sequence ID" value="NZ_JACHMG010000001.1"/>
</dbReference>
<sequence length="660" mass="69707">MRRCVGAFATVTLVAGVLACVTTASAGAGEKGTEAPFAAQQAAGQTPPMGWNSWNKFGCDINEDLIRETADALVASGLKDAGYQYVNIDDCWAEQNRNADGTFEPNHERFPHGIKALADYVHGKGLKLGIYTSAGTLTCANTMPGALDHEELDARTFAGWGVDYLKYDNCNNQGRPALERYPKMGAAIERTGRPMLYALCEWGENQPWLWGRDAGAQLWRTTGDISDSWTSMTGILDQQDGLEKYSGPGGWNDPDMLEVGNGGMSDTEYRAHFSLWALMNAPLLAGNDLRSMPAATKNILENKDIIALDQDWAGVQGHRIRDDGDTEVWAKPMSDGSVATVLFNRGNTAATISATAEELGLSAPGYRVRDLWSGAETETAGTLRANVASHGSAVLRVWPAKAPGAAPHATLSLDTGEYFPADKPFTATLRLANDGSTPLAAARVRVDAPAGWQVGGRPDTFVPVVAPGKAWQREVTLQPVHPGDSLSLSAKADYFTAWGARSRSAGASGPVVNAPGPGVNPLSQAKFLAENNGWGPVERGTSNGEDQPGDGNPITINGKVHEDGLGAHAPSLIRIYLGGDCRTLHTVVGLDDESTAGSVTFEVHGDGRTLATTGVFRPGSPAGQLDVPLDGVQAVDLVVTDAGDGTNSDHADWADAAITC</sequence>
<dbReference type="Proteomes" id="UP000581769">
    <property type="component" value="Unassembled WGS sequence"/>
</dbReference>
<dbReference type="Pfam" id="PF10633">
    <property type="entry name" value="NPCBM_assoc"/>
    <property type="match status" value="1"/>
</dbReference>
<dbReference type="PANTHER" id="PTHR11452:SF75">
    <property type="entry name" value="ALPHA-GALACTOSIDASE MEL1"/>
    <property type="match status" value="1"/>
</dbReference>
<dbReference type="InterPro" id="IPR017853">
    <property type="entry name" value="GH"/>
</dbReference>
<name>A0A840J4V8_9PSEU</name>
<evidence type="ECO:0000256" key="4">
    <source>
        <dbReference type="ARBA" id="ARBA00022729"/>
    </source>
</evidence>
<feature type="chain" id="PRO_5032419702" description="Alpha-galactosidase" evidence="10">
    <location>
        <begin position="27"/>
        <end position="660"/>
    </location>
</feature>
<dbReference type="PROSITE" id="PS51257">
    <property type="entry name" value="PROKAR_LIPOPROTEIN"/>
    <property type="match status" value="1"/>
</dbReference>
<dbReference type="InterPro" id="IPR013222">
    <property type="entry name" value="Glyco_hyd_98_carb-bd"/>
</dbReference>
<dbReference type="InterPro" id="IPR008979">
    <property type="entry name" value="Galactose-bd-like_sf"/>
</dbReference>
<comment type="catalytic activity">
    <reaction evidence="1 8">
        <text>Hydrolysis of terminal, non-reducing alpha-D-galactose residues in alpha-D-galactosides, including galactose oligosaccharides, galactomannans and galactolipids.</text>
        <dbReference type="EC" id="3.2.1.22"/>
    </reaction>
</comment>
<evidence type="ECO:0000256" key="2">
    <source>
        <dbReference type="ARBA" id="ARBA00009743"/>
    </source>
</evidence>
<accession>A0A840J4V8</accession>
<dbReference type="SMART" id="SM00776">
    <property type="entry name" value="NPCBM"/>
    <property type="match status" value="1"/>
</dbReference>
<dbReference type="Pfam" id="PF16499">
    <property type="entry name" value="Melibiase_2"/>
    <property type="match status" value="1"/>
</dbReference>
<dbReference type="AlphaFoldDB" id="A0A840J4V8"/>
<evidence type="ECO:0000256" key="5">
    <source>
        <dbReference type="ARBA" id="ARBA00022801"/>
    </source>
</evidence>
<dbReference type="FunFam" id="3.20.20.70:FF:000202">
    <property type="entry name" value="Alpha-galactosidase"/>
    <property type="match status" value="1"/>
</dbReference>
<feature type="signal peptide" evidence="10">
    <location>
        <begin position="1"/>
        <end position="26"/>
    </location>
</feature>
<feature type="domain" description="Glycosyl hydrolase family 98 putative carbohydrate-binding module" evidence="11">
    <location>
        <begin position="516"/>
        <end position="660"/>
    </location>
</feature>
<dbReference type="EMBL" id="JACHMG010000001">
    <property type="protein sequence ID" value="MBB4688655.1"/>
    <property type="molecule type" value="Genomic_DNA"/>
</dbReference>
<dbReference type="PANTHER" id="PTHR11452">
    <property type="entry name" value="ALPHA-GALACTOSIDASE/ALPHA-N-ACETYLGALACTOSAMINIDASE"/>
    <property type="match status" value="1"/>
</dbReference>
<evidence type="ECO:0000313" key="13">
    <source>
        <dbReference type="Proteomes" id="UP000581769"/>
    </source>
</evidence>
<dbReference type="PROSITE" id="PS00512">
    <property type="entry name" value="ALPHA_GALACTOSIDASE"/>
    <property type="match status" value="1"/>
</dbReference>
<protein>
    <recommendedName>
        <fullName evidence="3 8">Alpha-galactosidase</fullName>
        <ecNumber evidence="3 8">3.2.1.22</ecNumber>
    </recommendedName>
    <alternativeName>
        <fullName evidence="8">Melibiase</fullName>
    </alternativeName>
</protein>
<evidence type="ECO:0000256" key="9">
    <source>
        <dbReference type="SAM" id="MobiDB-lite"/>
    </source>
</evidence>
<evidence type="ECO:0000313" key="12">
    <source>
        <dbReference type="EMBL" id="MBB4688655.1"/>
    </source>
</evidence>
<keyword evidence="7 8" id="KW-0326">Glycosidase</keyword>
<evidence type="ECO:0000256" key="6">
    <source>
        <dbReference type="ARBA" id="ARBA00023157"/>
    </source>
</evidence>
<dbReference type="InterPro" id="IPR018905">
    <property type="entry name" value="A-galactase_NEW3"/>
</dbReference>
<dbReference type="Gene3D" id="3.20.20.70">
    <property type="entry name" value="Aldolase class I"/>
    <property type="match status" value="1"/>
</dbReference>
<evidence type="ECO:0000256" key="3">
    <source>
        <dbReference type="ARBA" id="ARBA00012755"/>
    </source>
</evidence>
<dbReference type="InterPro" id="IPR013780">
    <property type="entry name" value="Glyco_hydro_b"/>
</dbReference>
<dbReference type="InterPro" id="IPR038637">
    <property type="entry name" value="NPCBM_sf"/>
</dbReference>
<reference evidence="12 13" key="1">
    <citation type="submission" date="2020-08" db="EMBL/GenBank/DDBJ databases">
        <title>Sequencing the genomes of 1000 actinobacteria strains.</title>
        <authorList>
            <person name="Klenk H.-P."/>
        </authorList>
    </citation>
    <scope>NUCLEOTIDE SEQUENCE [LARGE SCALE GENOMIC DNA]</scope>
    <source>
        <strain evidence="12 13">DSM 45859</strain>
    </source>
</reference>
<dbReference type="PRINTS" id="PR00740">
    <property type="entry name" value="GLHYDRLASE27"/>
</dbReference>
<organism evidence="12 13">
    <name type="scientific">Amycolatopsis jiangsuensis</name>
    <dbReference type="NCBI Taxonomy" id="1181879"/>
    <lineage>
        <taxon>Bacteria</taxon>
        <taxon>Bacillati</taxon>
        <taxon>Actinomycetota</taxon>
        <taxon>Actinomycetes</taxon>
        <taxon>Pseudonocardiales</taxon>
        <taxon>Pseudonocardiaceae</taxon>
        <taxon>Amycolatopsis</taxon>
    </lineage>
</organism>
<comment type="similarity">
    <text evidence="2 8">Belongs to the glycosyl hydrolase 27 family.</text>
</comment>
<dbReference type="InterPro" id="IPR000111">
    <property type="entry name" value="Glyco_hydro_27/36_CS"/>
</dbReference>
<dbReference type="Gene3D" id="2.60.120.1060">
    <property type="entry name" value="NPCBM/NEW2 domain"/>
    <property type="match status" value="1"/>
</dbReference>
<evidence type="ECO:0000256" key="10">
    <source>
        <dbReference type="SAM" id="SignalP"/>
    </source>
</evidence>
<dbReference type="InterPro" id="IPR002241">
    <property type="entry name" value="Glyco_hydro_27"/>
</dbReference>
<dbReference type="SUPFAM" id="SSF49785">
    <property type="entry name" value="Galactose-binding domain-like"/>
    <property type="match status" value="1"/>
</dbReference>
<feature type="region of interest" description="Disordered" evidence="9">
    <location>
        <begin position="532"/>
        <end position="559"/>
    </location>
</feature>
<dbReference type="InterPro" id="IPR013785">
    <property type="entry name" value="Aldolase_TIM"/>
</dbReference>
<dbReference type="SUPFAM" id="SSF51445">
    <property type="entry name" value="(Trans)glycosidases"/>
    <property type="match status" value="1"/>
</dbReference>
<evidence type="ECO:0000256" key="7">
    <source>
        <dbReference type="ARBA" id="ARBA00023295"/>
    </source>
</evidence>
<proteinExistence type="inferred from homology"/>
<dbReference type="FunFam" id="2.60.40.1180:FF:000008">
    <property type="entry name" value="Alpha-galactosidase"/>
    <property type="match status" value="1"/>
</dbReference>
<comment type="caution">
    <text evidence="12">The sequence shown here is derived from an EMBL/GenBank/DDBJ whole genome shotgun (WGS) entry which is preliminary data.</text>
</comment>
<keyword evidence="4 10" id="KW-0732">Signal</keyword>
<dbReference type="Pfam" id="PF17801">
    <property type="entry name" value="Melibiase_C"/>
    <property type="match status" value="1"/>
</dbReference>
<keyword evidence="6 8" id="KW-1015">Disulfide bond</keyword>
<evidence type="ECO:0000259" key="11">
    <source>
        <dbReference type="SMART" id="SM00776"/>
    </source>
</evidence>
<dbReference type="CDD" id="cd14792">
    <property type="entry name" value="GH27"/>
    <property type="match status" value="1"/>
</dbReference>
<dbReference type="InterPro" id="IPR041233">
    <property type="entry name" value="Melibiase_C"/>
</dbReference>
<evidence type="ECO:0000256" key="8">
    <source>
        <dbReference type="RuleBase" id="RU361168"/>
    </source>
</evidence>
<dbReference type="Gene3D" id="2.60.40.1180">
    <property type="entry name" value="Golgi alpha-mannosidase II"/>
    <property type="match status" value="1"/>
</dbReference>
<evidence type="ECO:0000256" key="1">
    <source>
        <dbReference type="ARBA" id="ARBA00001255"/>
    </source>
</evidence>
<dbReference type="Pfam" id="PF08305">
    <property type="entry name" value="NPCBM"/>
    <property type="match status" value="1"/>
</dbReference>
<keyword evidence="5 8" id="KW-0378">Hydrolase</keyword>
<dbReference type="GO" id="GO:0016052">
    <property type="term" value="P:carbohydrate catabolic process"/>
    <property type="evidence" value="ECO:0007669"/>
    <property type="project" value="UniProtKB-ARBA"/>
</dbReference>
<gene>
    <name evidence="12" type="ORF">BJY18_006140</name>
</gene>
<dbReference type="EC" id="3.2.1.22" evidence="3 8"/>